<feature type="transmembrane region" description="Helical" evidence="5">
    <location>
        <begin position="80"/>
        <end position="100"/>
    </location>
</feature>
<keyword evidence="4 5" id="KW-0472">Membrane</keyword>
<organism evidence="6 7">
    <name type="scientific">Rhizobium laguerreae</name>
    <dbReference type="NCBI Taxonomy" id="1076926"/>
    <lineage>
        <taxon>Bacteria</taxon>
        <taxon>Pseudomonadati</taxon>
        <taxon>Pseudomonadota</taxon>
        <taxon>Alphaproteobacteria</taxon>
        <taxon>Hyphomicrobiales</taxon>
        <taxon>Rhizobiaceae</taxon>
        <taxon>Rhizobium/Agrobacterium group</taxon>
        <taxon>Rhizobium</taxon>
    </lineage>
</organism>
<dbReference type="Pfam" id="PF13564">
    <property type="entry name" value="DoxX_2"/>
    <property type="match status" value="1"/>
</dbReference>
<evidence type="ECO:0000256" key="3">
    <source>
        <dbReference type="ARBA" id="ARBA00022989"/>
    </source>
</evidence>
<comment type="subcellular location">
    <subcellularLocation>
        <location evidence="1">Membrane</location>
        <topology evidence="1">Multi-pass membrane protein</topology>
    </subcellularLocation>
</comment>
<feature type="transmembrane region" description="Helical" evidence="5">
    <location>
        <begin position="21"/>
        <end position="37"/>
    </location>
</feature>
<feature type="transmembrane region" description="Helical" evidence="5">
    <location>
        <begin position="106"/>
        <end position="122"/>
    </location>
</feature>
<evidence type="ECO:0000256" key="1">
    <source>
        <dbReference type="ARBA" id="ARBA00004141"/>
    </source>
</evidence>
<evidence type="ECO:0000256" key="4">
    <source>
        <dbReference type="ARBA" id="ARBA00023136"/>
    </source>
</evidence>
<dbReference type="AlphaFoldDB" id="A0AB35FP11"/>
<evidence type="ECO:0000313" key="7">
    <source>
        <dbReference type="Proteomes" id="UP000758022"/>
    </source>
</evidence>
<keyword evidence="2 5" id="KW-0812">Transmembrane</keyword>
<evidence type="ECO:0000256" key="2">
    <source>
        <dbReference type="ARBA" id="ARBA00022692"/>
    </source>
</evidence>
<evidence type="ECO:0000313" key="6">
    <source>
        <dbReference type="EMBL" id="MBY3068278.1"/>
    </source>
</evidence>
<dbReference type="EMBL" id="JAAXQQ010000015">
    <property type="protein sequence ID" value="MBY3068278.1"/>
    <property type="molecule type" value="Genomic_DNA"/>
</dbReference>
<dbReference type="RefSeq" id="WP_221980183.1">
    <property type="nucleotide sequence ID" value="NZ_JAAXQQ010000015.1"/>
</dbReference>
<dbReference type="GO" id="GO:0016020">
    <property type="term" value="C:membrane"/>
    <property type="evidence" value="ECO:0007669"/>
    <property type="project" value="UniProtKB-SubCell"/>
</dbReference>
<proteinExistence type="predicted"/>
<sequence length="132" mass="13950">MSTAPSSPTREPWTIKRAADWIIRILLVLAFLAAGAAKLAGAPPMVVIFEQIGAGQWFRFVTGTLEIVGGLLVLVPRTSIWGALLLACVMVGAVFTHLAVIGGNPAPAFVLLALCGAVLWLRRKHLRAAIGV</sequence>
<accession>A0AB35FP11</accession>
<evidence type="ECO:0000256" key="5">
    <source>
        <dbReference type="SAM" id="Phobius"/>
    </source>
</evidence>
<reference evidence="6" key="1">
    <citation type="submission" date="2020-04" db="EMBL/GenBank/DDBJ databases">
        <title>Global-level population genomics supports evidence of horizontal gene transfer on evolution of Rhizobia in Lentils.</title>
        <authorList>
            <person name="Gai Y."/>
            <person name="Cook D."/>
            <person name="Riely B."/>
        </authorList>
    </citation>
    <scope>NUCLEOTIDE SEQUENCE</scope>
    <source>
        <strain evidence="6">TLR9</strain>
    </source>
</reference>
<feature type="transmembrane region" description="Helical" evidence="5">
    <location>
        <begin position="57"/>
        <end position="75"/>
    </location>
</feature>
<keyword evidence="3 5" id="KW-1133">Transmembrane helix</keyword>
<dbReference type="Proteomes" id="UP000758022">
    <property type="component" value="Unassembled WGS sequence"/>
</dbReference>
<name>A0AB35FP11_9HYPH</name>
<gene>
    <name evidence="6" type="ORF">HFO74_33555</name>
</gene>
<protein>
    <submittedName>
        <fullName evidence="6">DoxX family membrane protein</fullName>
    </submittedName>
</protein>
<comment type="caution">
    <text evidence="6">The sequence shown here is derived from an EMBL/GenBank/DDBJ whole genome shotgun (WGS) entry which is preliminary data.</text>
</comment>
<dbReference type="InterPro" id="IPR032808">
    <property type="entry name" value="DoxX"/>
</dbReference>